<keyword evidence="3" id="KW-1185">Reference proteome</keyword>
<reference evidence="2 3" key="1">
    <citation type="submission" date="2019-09" db="EMBL/GenBank/DDBJ databases">
        <authorList>
            <person name="Ou C."/>
        </authorList>
    </citation>
    <scope>NUCLEOTIDE SEQUENCE [LARGE SCALE GENOMIC DNA]</scope>
    <source>
        <strain evidence="2">S2</strain>
        <tissue evidence="2">Leaf</tissue>
    </source>
</reference>
<feature type="transmembrane region" description="Helical" evidence="1">
    <location>
        <begin position="125"/>
        <end position="148"/>
    </location>
</feature>
<gene>
    <name evidence="2" type="ORF">D8674_040649</name>
</gene>
<accession>A0A5N5GXC9</accession>
<keyword evidence="1" id="KW-1133">Transmembrane helix</keyword>
<sequence length="234" mass="25592">MRKLLEFDFSAVVDGAIKDGAAKIKVAENEWLLPPDHLLLSWSSTENLNGLQASSLLSFLLAEATNKVLSSAPSLDTLKFGVPWAWSHGVRSAQLEVMVTYQGLSGAVKQVSTAQSSRLPPVMNYWFRLLFHVFGSFMLQLQCMWGLVGSVHYQNVWLVTSRMAYVKRADSPSPFSTWVCCHEAGPFPTAMVVPVAVIVVVLLGGKVAPLAIVLSLVDLRGRATSRSPSFDLDL</sequence>
<comment type="caution">
    <text evidence="2">The sequence shown here is derived from an EMBL/GenBank/DDBJ whole genome shotgun (WGS) entry which is preliminary data.</text>
</comment>
<feature type="transmembrane region" description="Helical" evidence="1">
    <location>
        <begin position="195"/>
        <end position="217"/>
    </location>
</feature>
<keyword evidence="1" id="KW-0472">Membrane</keyword>
<protein>
    <submittedName>
        <fullName evidence="2">S ribonuclease</fullName>
    </submittedName>
</protein>
<reference evidence="2 3" key="2">
    <citation type="submission" date="2019-11" db="EMBL/GenBank/DDBJ databases">
        <title>A de novo genome assembly of a pear dwarfing rootstock.</title>
        <authorList>
            <person name="Wang F."/>
            <person name="Wang J."/>
            <person name="Li S."/>
            <person name="Zhang Y."/>
            <person name="Fang M."/>
            <person name="Ma L."/>
            <person name="Zhao Y."/>
            <person name="Jiang S."/>
        </authorList>
    </citation>
    <scope>NUCLEOTIDE SEQUENCE [LARGE SCALE GENOMIC DNA]</scope>
    <source>
        <strain evidence="2">S2</strain>
        <tissue evidence="2">Leaf</tissue>
    </source>
</reference>
<evidence type="ECO:0000313" key="3">
    <source>
        <dbReference type="Proteomes" id="UP000327157"/>
    </source>
</evidence>
<name>A0A5N5GXC9_9ROSA</name>
<organism evidence="2 3">
    <name type="scientific">Pyrus ussuriensis x Pyrus communis</name>
    <dbReference type="NCBI Taxonomy" id="2448454"/>
    <lineage>
        <taxon>Eukaryota</taxon>
        <taxon>Viridiplantae</taxon>
        <taxon>Streptophyta</taxon>
        <taxon>Embryophyta</taxon>
        <taxon>Tracheophyta</taxon>
        <taxon>Spermatophyta</taxon>
        <taxon>Magnoliopsida</taxon>
        <taxon>eudicotyledons</taxon>
        <taxon>Gunneridae</taxon>
        <taxon>Pentapetalae</taxon>
        <taxon>rosids</taxon>
        <taxon>fabids</taxon>
        <taxon>Rosales</taxon>
        <taxon>Rosaceae</taxon>
        <taxon>Amygdaloideae</taxon>
        <taxon>Maleae</taxon>
        <taxon>Pyrus</taxon>
    </lineage>
</organism>
<evidence type="ECO:0000256" key="1">
    <source>
        <dbReference type="SAM" id="Phobius"/>
    </source>
</evidence>
<dbReference type="Proteomes" id="UP000327157">
    <property type="component" value="Unassembled WGS sequence"/>
</dbReference>
<dbReference type="AlphaFoldDB" id="A0A5N5GXC9"/>
<evidence type="ECO:0000313" key="2">
    <source>
        <dbReference type="EMBL" id="KAB2619817.1"/>
    </source>
</evidence>
<keyword evidence="1" id="KW-0812">Transmembrane</keyword>
<dbReference type="EMBL" id="SMOL01000379">
    <property type="protein sequence ID" value="KAB2619817.1"/>
    <property type="molecule type" value="Genomic_DNA"/>
</dbReference>
<proteinExistence type="predicted"/>